<feature type="transmembrane region" description="Helical" evidence="2">
    <location>
        <begin position="303"/>
        <end position="328"/>
    </location>
</feature>
<dbReference type="Proteomes" id="UP000030686">
    <property type="component" value="Unassembled WGS sequence"/>
</dbReference>
<name>W6QH37_PENRF</name>
<dbReference type="OMA" id="IMYTSNP"/>
<accession>W6QH37</accession>
<feature type="region of interest" description="Disordered" evidence="1">
    <location>
        <begin position="133"/>
        <end position="160"/>
    </location>
</feature>
<dbReference type="OrthoDB" id="4368134at2759"/>
<keyword evidence="2" id="KW-0812">Transmembrane</keyword>
<dbReference type="EMBL" id="HG792015">
    <property type="protein sequence ID" value="CDM28932.1"/>
    <property type="molecule type" value="Genomic_DNA"/>
</dbReference>
<reference evidence="3" key="1">
    <citation type="journal article" date="2014" name="Nat. Commun.">
        <title>Multiple recent horizontal transfers of a large genomic region in cheese making fungi.</title>
        <authorList>
            <person name="Cheeseman K."/>
            <person name="Ropars J."/>
            <person name="Renault P."/>
            <person name="Dupont J."/>
            <person name="Gouzy J."/>
            <person name="Branca A."/>
            <person name="Abraham A.L."/>
            <person name="Ceppi M."/>
            <person name="Conseiller E."/>
            <person name="Debuchy R."/>
            <person name="Malagnac F."/>
            <person name="Goarin A."/>
            <person name="Silar P."/>
            <person name="Lacoste S."/>
            <person name="Sallet E."/>
            <person name="Bensimon A."/>
            <person name="Giraud T."/>
            <person name="Brygoo Y."/>
        </authorList>
    </citation>
    <scope>NUCLEOTIDE SEQUENCE [LARGE SCALE GENOMIC DNA]</scope>
    <source>
        <strain evidence="3">FM164</strain>
    </source>
</reference>
<keyword evidence="2" id="KW-1133">Transmembrane helix</keyword>
<keyword evidence="4" id="KW-1185">Reference proteome</keyword>
<keyword evidence="2" id="KW-0472">Membrane</keyword>
<gene>
    <name evidence="3" type="ORF">PROQFM164_S01g002743</name>
</gene>
<feature type="region of interest" description="Disordered" evidence="1">
    <location>
        <begin position="1"/>
        <end position="46"/>
    </location>
</feature>
<organism evidence="3 4">
    <name type="scientific">Penicillium roqueforti (strain FM164)</name>
    <dbReference type="NCBI Taxonomy" id="1365484"/>
    <lineage>
        <taxon>Eukaryota</taxon>
        <taxon>Fungi</taxon>
        <taxon>Dikarya</taxon>
        <taxon>Ascomycota</taxon>
        <taxon>Pezizomycotina</taxon>
        <taxon>Eurotiomycetes</taxon>
        <taxon>Eurotiomycetidae</taxon>
        <taxon>Eurotiales</taxon>
        <taxon>Aspergillaceae</taxon>
        <taxon>Penicillium</taxon>
    </lineage>
</organism>
<evidence type="ECO:0000313" key="4">
    <source>
        <dbReference type="Proteomes" id="UP000030686"/>
    </source>
</evidence>
<sequence>MHPSTFGKRVPSSRILLSKNRPPPLKSCLAAADSDRDSPPSGEPCVRKTVHFPDDKCFLERVREIPCRPNRNKKELFKSGRLAETKSFIMYTSNPLGSNQRFLSKHPGGSGPQYATQSPWVSVVRARYLAARYSSAPRAPQSTPSSDGDVSAHESSFDMSSLEDALLEPTPSSSLHESSFDMSSVSHALPDPDVTFDMSSLADSLPDKSAFNMASLMDALPKVPPPGSPDGVTSDMSSLMRALPDFDAPSVASSLARAPKSMAATHSRESRKLAPKVHARVVQTRVVQVGPFSATCFINLCGLMVLLGSFFPCLAPAFYAALVLLFIYGTCFF</sequence>
<evidence type="ECO:0000256" key="2">
    <source>
        <dbReference type="SAM" id="Phobius"/>
    </source>
</evidence>
<proteinExistence type="predicted"/>
<evidence type="ECO:0000256" key="1">
    <source>
        <dbReference type="SAM" id="MobiDB-lite"/>
    </source>
</evidence>
<protein>
    <submittedName>
        <fullName evidence="3">Uncharacterized protein</fullName>
    </submittedName>
</protein>
<evidence type="ECO:0000313" key="3">
    <source>
        <dbReference type="EMBL" id="CDM28932.1"/>
    </source>
</evidence>
<dbReference type="AlphaFoldDB" id="W6QH37"/>